<evidence type="ECO:0000256" key="3">
    <source>
        <dbReference type="ARBA" id="ARBA00022106"/>
    </source>
</evidence>
<keyword evidence="6 10" id="KW-0812">Transmembrane</keyword>
<protein>
    <recommendedName>
        <fullName evidence="3">Multidrug export protein MepA</fullName>
    </recommendedName>
</protein>
<dbReference type="CDD" id="cd13143">
    <property type="entry name" value="MATE_MepA_like"/>
    <property type="match status" value="1"/>
</dbReference>
<dbReference type="Pfam" id="PF01554">
    <property type="entry name" value="MatE"/>
    <property type="match status" value="2"/>
</dbReference>
<gene>
    <name evidence="11" type="ORF">TQ39_06770</name>
</gene>
<keyword evidence="9" id="KW-0046">Antibiotic resistance</keyword>
<dbReference type="RefSeq" id="WP_242853459.1">
    <property type="nucleotide sequence ID" value="NZ_CAUBPW010000001.1"/>
</dbReference>
<dbReference type="InterPro" id="IPR045070">
    <property type="entry name" value="MATE_MepA-like"/>
</dbReference>
<reference evidence="11" key="1">
    <citation type="submission" date="2015-02" db="EMBL/GenBank/DDBJ databases">
        <title>A novel member of the family Ruminococcaceae isolated from human feces.</title>
        <authorList>
            <person name="Shkoporov A.N."/>
            <person name="Chaplin A.V."/>
            <person name="Motuzova O.V."/>
            <person name="Kafarskaia L.I."/>
            <person name="Khokhlova E.V."/>
            <person name="Efimov B.A."/>
        </authorList>
    </citation>
    <scope>NUCLEOTIDE SEQUENCE [LARGE SCALE GENOMIC DNA]</scope>
    <source>
        <strain evidence="11">585-1</strain>
    </source>
</reference>
<feature type="transmembrane region" description="Helical" evidence="10">
    <location>
        <begin position="392"/>
        <end position="413"/>
    </location>
</feature>
<feature type="transmembrane region" description="Helical" evidence="10">
    <location>
        <begin position="364"/>
        <end position="385"/>
    </location>
</feature>
<evidence type="ECO:0000256" key="8">
    <source>
        <dbReference type="ARBA" id="ARBA00023136"/>
    </source>
</evidence>
<evidence type="ECO:0000256" key="1">
    <source>
        <dbReference type="ARBA" id="ARBA00004651"/>
    </source>
</evidence>
<dbReference type="GO" id="GO:0046677">
    <property type="term" value="P:response to antibiotic"/>
    <property type="evidence" value="ECO:0007669"/>
    <property type="project" value="UniProtKB-KW"/>
</dbReference>
<evidence type="ECO:0000256" key="7">
    <source>
        <dbReference type="ARBA" id="ARBA00022989"/>
    </source>
</evidence>
<dbReference type="GO" id="GO:0042910">
    <property type="term" value="F:xenobiotic transmembrane transporter activity"/>
    <property type="evidence" value="ECO:0007669"/>
    <property type="project" value="InterPro"/>
</dbReference>
<comment type="caution">
    <text evidence="11">The sequence shown here is derived from an EMBL/GenBank/DDBJ whole genome shotgun (WGS) entry which is preliminary data.</text>
</comment>
<organism evidence="11 12">
    <name type="scientific">Ruthenibacterium lactatiformans</name>
    <dbReference type="NCBI Taxonomy" id="1550024"/>
    <lineage>
        <taxon>Bacteria</taxon>
        <taxon>Bacillati</taxon>
        <taxon>Bacillota</taxon>
        <taxon>Clostridia</taxon>
        <taxon>Eubacteriales</taxon>
        <taxon>Oscillospiraceae</taxon>
        <taxon>Ruthenibacterium</taxon>
    </lineage>
</organism>
<feature type="transmembrane region" description="Helical" evidence="10">
    <location>
        <begin position="12"/>
        <end position="30"/>
    </location>
</feature>
<feature type="transmembrane region" description="Helical" evidence="10">
    <location>
        <begin position="50"/>
        <end position="75"/>
    </location>
</feature>
<accession>A0A0D8J0A8</accession>
<evidence type="ECO:0000313" key="12">
    <source>
        <dbReference type="Proteomes" id="UP000032483"/>
    </source>
</evidence>
<comment type="similarity">
    <text evidence="2">Belongs to the multi antimicrobial extrusion (MATE) (TC 2.A.66.1) family. MepA subfamily.</text>
</comment>
<feature type="transmembrane region" description="Helical" evidence="10">
    <location>
        <begin position="96"/>
        <end position="118"/>
    </location>
</feature>
<keyword evidence="8 10" id="KW-0472">Membrane</keyword>
<name>A0A0D8J0A8_9FIRM</name>
<feature type="transmembrane region" description="Helical" evidence="10">
    <location>
        <begin position="168"/>
        <end position="191"/>
    </location>
</feature>
<dbReference type="Proteomes" id="UP000032483">
    <property type="component" value="Unassembled WGS sequence"/>
</dbReference>
<dbReference type="EMBL" id="JXXK01000007">
    <property type="protein sequence ID" value="KJF40342.1"/>
    <property type="molecule type" value="Genomic_DNA"/>
</dbReference>
<evidence type="ECO:0000256" key="5">
    <source>
        <dbReference type="ARBA" id="ARBA00022475"/>
    </source>
</evidence>
<keyword evidence="7 10" id="KW-1133">Transmembrane helix</keyword>
<dbReference type="NCBIfam" id="TIGR00797">
    <property type="entry name" value="matE"/>
    <property type="match status" value="1"/>
</dbReference>
<evidence type="ECO:0000256" key="4">
    <source>
        <dbReference type="ARBA" id="ARBA00022448"/>
    </source>
</evidence>
<dbReference type="InterPro" id="IPR048279">
    <property type="entry name" value="MdtK-like"/>
</dbReference>
<feature type="transmembrane region" description="Helical" evidence="10">
    <location>
        <begin position="138"/>
        <end position="156"/>
    </location>
</feature>
<sequence>MQNKDEALGTQPIGKLMLSLALPAVAAQFINMLYNIVDRIYIGNIPGTGALALTGVGVTFPIILLVSAFAAFAGMGGAPLASIQLGAGNREGAEKILGNCFSMLLVLSVTLTVIFSIFKTPLLYMFGASDAIIGYAEDYISIYLAGTIFVQLALGLNTFISAQGHATVAMLSVLIGAVINIVLDPVFIFVFGMGVSGAALATILSQAVSAAWVLRFLSSAKSGIRIRRGNMKFEKRVVGKVIGLGIAPFIMQSTESLVNITLNAGLQRYGGDLYVGSMTIMQSVMQMLVMPIQGITQGAQPIMSYNYGAKNYSRVRKTFSLLLKVMLLVTVSGFALAALLPGVLARMFTQDAELIEIVKKMMPIFFGGIWAFGAQMACQTTFMALGQAKISLFLALLRKVVLLVPLALLLPVVMGGNVLGIYIAEPVADVIASFTTLSLFLIKRKTLLPDGGAPAKSK</sequence>
<dbReference type="PANTHER" id="PTHR43823:SF3">
    <property type="entry name" value="MULTIDRUG EXPORT PROTEIN MEPA"/>
    <property type="match status" value="1"/>
</dbReference>
<dbReference type="InterPro" id="IPR051327">
    <property type="entry name" value="MATE_MepA_subfamily"/>
</dbReference>
<dbReference type="PATRIC" id="fig|1550024.3.peg.1524"/>
<keyword evidence="5" id="KW-1003">Cell membrane</keyword>
<dbReference type="PANTHER" id="PTHR43823">
    <property type="entry name" value="SPORULATION PROTEIN YKVU"/>
    <property type="match status" value="1"/>
</dbReference>
<dbReference type="GeneID" id="42856315"/>
<dbReference type="GO" id="GO:0005886">
    <property type="term" value="C:plasma membrane"/>
    <property type="evidence" value="ECO:0007669"/>
    <property type="project" value="UniProtKB-SubCell"/>
</dbReference>
<feature type="transmembrane region" description="Helical" evidence="10">
    <location>
        <begin position="197"/>
        <end position="217"/>
    </location>
</feature>
<dbReference type="PIRSF" id="PIRSF006603">
    <property type="entry name" value="DinF"/>
    <property type="match status" value="1"/>
</dbReference>
<feature type="transmembrane region" description="Helical" evidence="10">
    <location>
        <begin position="237"/>
        <end position="254"/>
    </location>
</feature>
<dbReference type="InterPro" id="IPR002528">
    <property type="entry name" value="MATE_fam"/>
</dbReference>
<evidence type="ECO:0000256" key="10">
    <source>
        <dbReference type="SAM" id="Phobius"/>
    </source>
</evidence>
<evidence type="ECO:0000256" key="9">
    <source>
        <dbReference type="ARBA" id="ARBA00023251"/>
    </source>
</evidence>
<keyword evidence="12" id="KW-1185">Reference proteome</keyword>
<dbReference type="GO" id="GO:0015297">
    <property type="term" value="F:antiporter activity"/>
    <property type="evidence" value="ECO:0007669"/>
    <property type="project" value="InterPro"/>
</dbReference>
<dbReference type="AlphaFoldDB" id="A0A0D8J0A8"/>
<evidence type="ECO:0000256" key="2">
    <source>
        <dbReference type="ARBA" id="ARBA00008417"/>
    </source>
</evidence>
<evidence type="ECO:0000313" key="11">
    <source>
        <dbReference type="EMBL" id="KJF40342.1"/>
    </source>
</evidence>
<keyword evidence="4" id="KW-0813">Transport</keyword>
<proteinExistence type="inferred from homology"/>
<comment type="subcellular location">
    <subcellularLocation>
        <location evidence="1">Cell membrane</location>
        <topology evidence="1">Multi-pass membrane protein</topology>
    </subcellularLocation>
</comment>
<feature type="transmembrane region" description="Helical" evidence="10">
    <location>
        <begin position="321"/>
        <end position="344"/>
    </location>
</feature>
<evidence type="ECO:0000256" key="6">
    <source>
        <dbReference type="ARBA" id="ARBA00022692"/>
    </source>
</evidence>